<dbReference type="Proteomes" id="UP001175211">
    <property type="component" value="Unassembled WGS sequence"/>
</dbReference>
<comment type="caution">
    <text evidence="2">The sequence shown here is derived from an EMBL/GenBank/DDBJ whole genome shotgun (WGS) entry which is preliminary data.</text>
</comment>
<dbReference type="AlphaFoldDB" id="A0AA39NDQ7"/>
<sequence length="308" mass="35172">MFSRYAVLSEDYDPNKLDRPRSLISKPSSVTSRPRKTRPRFQPGQICVVKESTFTPLSEALGQAQGPLALREGSSLTINNGRLTPVSSGKERPCIIMDPPAGFKHTDGRRRKGYFICVMATFACSGGDYRRLGNLLQRFVVPVEPNVQLLPDLEMDALKTNPAWRHPLQWAIAFVIYTEQPVRPFKSRSDGRGRRLPNTEYNRLAQHCYNQRKRWLRDTLENQDLRQKMFEELVDWKPDPLFADNASLYSYLSDVFGLSIDTLKSLYPISRGGSVITLDTIFENTASTYPTFTLEDFPPLPLRVCEVY</sequence>
<organism evidence="2 3">
    <name type="scientific">Armillaria tabescens</name>
    <name type="common">Ringless honey mushroom</name>
    <name type="synonym">Agaricus tabescens</name>
    <dbReference type="NCBI Taxonomy" id="1929756"/>
    <lineage>
        <taxon>Eukaryota</taxon>
        <taxon>Fungi</taxon>
        <taxon>Dikarya</taxon>
        <taxon>Basidiomycota</taxon>
        <taxon>Agaricomycotina</taxon>
        <taxon>Agaricomycetes</taxon>
        <taxon>Agaricomycetidae</taxon>
        <taxon>Agaricales</taxon>
        <taxon>Marasmiineae</taxon>
        <taxon>Physalacriaceae</taxon>
        <taxon>Desarmillaria</taxon>
    </lineage>
</organism>
<evidence type="ECO:0000313" key="3">
    <source>
        <dbReference type="Proteomes" id="UP001175211"/>
    </source>
</evidence>
<name>A0AA39NDQ7_ARMTA</name>
<gene>
    <name evidence="2" type="ORF">EV420DRAFT_1638639</name>
</gene>
<dbReference type="GeneID" id="85360404"/>
<feature type="region of interest" description="Disordered" evidence="1">
    <location>
        <begin position="16"/>
        <end position="40"/>
    </location>
</feature>
<evidence type="ECO:0000313" key="2">
    <source>
        <dbReference type="EMBL" id="KAK0463716.1"/>
    </source>
</evidence>
<keyword evidence="3" id="KW-1185">Reference proteome</keyword>
<proteinExistence type="predicted"/>
<accession>A0AA39NDQ7</accession>
<dbReference type="EMBL" id="JAUEPS010000007">
    <property type="protein sequence ID" value="KAK0463716.1"/>
    <property type="molecule type" value="Genomic_DNA"/>
</dbReference>
<reference evidence="2" key="1">
    <citation type="submission" date="2023-06" db="EMBL/GenBank/DDBJ databases">
        <authorList>
            <consortium name="Lawrence Berkeley National Laboratory"/>
            <person name="Ahrendt S."/>
            <person name="Sahu N."/>
            <person name="Indic B."/>
            <person name="Wong-Bajracharya J."/>
            <person name="Merenyi Z."/>
            <person name="Ke H.-M."/>
            <person name="Monk M."/>
            <person name="Kocsube S."/>
            <person name="Drula E."/>
            <person name="Lipzen A."/>
            <person name="Balint B."/>
            <person name="Henrissat B."/>
            <person name="Andreopoulos B."/>
            <person name="Martin F.M."/>
            <person name="Harder C.B."/>
            <person name="Rigling D."/>
            <person name="Ford K.L."/>
            <person name="Foster G.D."/>
            <person name="Pangilinan J."/>
            <person name="Papanicolaou A."/>
            <person name="Barry K."/>
            <person name="LaButti K."/>
            <person name="Viragh M."/>
            <person name="Koriabine M."/>
            <person name="Yan M."/>
            <person name="Riley R."/>
            <person name="Champramary S."/>
            <person name="Plett K.L."/>
            <person name="Tsai I.J."/>
            <person name="Slot J."/>
            <person name="Sipos G."/>
            <person name="Plett J."/>
            <person name="Nagy L.G."/>
            <person name="Grigoriev I.V."/>
        </authorList>
    </citation>
    <scope>NUCLEOTIDE SEQUENCE</scope>
    <source>
        <strain evidence="2">CCBAS 213</strain>
    </source>
</reference>
<evidence type="ECO:0000256" key="1">
    <source>
        <dbReference type="SAM" id="MobiDB-lite"/>
    </source>
</evidence>
<dbReference type="RefSeq" id="XP_060335026.1">
    <property type="nucleotide sequence ID" value="XM_060476856.1"/>
</dbReference>
<protein>
    <submittedName>
        <fullName evidence="2">Uncharacterized protein</fullName>
    </submittedName>
</protein>